<comment type="caution">
    <text evidence="2">The sequence shown here is derived from an EMBL/GenBank/DDBJ whole genome shotgun (WGS) entry which is preliminary data.</text>
</comment>
<feature type="compositionally biased region" description="Basic and acidic residues" evidence="1">
    <location>
        <begin position="111"/>
        <end position="126"/>
    </location>
</feature>
<protein>
    <submittedName>
        <fullName evidence="2">Uncharacterized protein</fullName>
    </submittedName>
</protein>
<evidence type="ECO:0000313" key="3">
    <source>
        <dbReference type="Proteomes" id="UP001153269"/>
    </source>
</evidence>
<organism evidence="2 3">
    <name type="scientific">Pleuronectes platessa</name>
    <name type="common">European plaice</name>
    <dbReference type="NCBI Taxonomy" id="8262"/>
    <lineage>
        <taxon>Eukaryota</taxon>
        <taxon>Metazoa</taxon>
        <taxon>Chordata</taxon>
        <taxon>Craniata</taxon>
        <taxon>Vertebrata</taxon>
        <taxon>Euteleostomi</taxon>
        <taxon>Actinopterygii</taxon>
        <taxon>Neopterygii</taxon>
        <taxon>Teleostei</taxon>
        <taxon>Neoteleostei</taxon>
        <taxon>Acanthomorphata</taxon>
        <taxon>Carangaria</taxon>
        <taxon>Pleuronectiformes</taxon>
        <taxon>Pleuronectoidei</taxon>
        <taxon>Pleuronectidae</taxon>
        <taxon>Pleuronectes</taxon>
    </lineage>
</organism>
<dbReference type="EMBL" id="CADEAL010002446">
    <property type="protein sequence ID" value="CAB1440359.1"/>
    <property type="molecule type" value="Genomic_DNA"/>
</dbReference>
<name>A0A9N7V064_PLEPL</name>
<evidence type="ECO:0000313" key="2">
    <source>
        <dbReference type="EMBL" id="CAB1440359.1"/>
    </source>
</evidence>
<feature type="region of interest" description="Disordered" evidence="1">
    <location>
        <begin position="111"/>
        <end position="130"/>
    </location>
</feature>
<reference evidence="2" key="1">
    <citation type="submission" date="2020-03" db="EMBL/GenBank/DDBJ databases">
        <authorList>
            <person name="Weist P."/>
        </authorList>
    </citation>
    <scope>NUCLEOTIDE SEQUENCE</scope>
</reference>
<proteinExistence type="predicted"/>
<dbReference type="AlphaFoldDB" id="A0A9N7V064"/>
<sequence length="171" mass="18844">MAQDFLTQTSPKVKQLHLSPETAASGITGIAHSTIQFCFGMTSTSDNCCITYIEGGWCKDTSECEVQAQQRGRANGIPPDDPETNRRIQPQVCSISNKQPQCFLGERGFEERAAEPEQRDHTESDKSSWSGGKAGEILFAFSFMAAWKPLSDCFESMNPAQSRSALFHVDV</sequence>
<evidence type="ECO:0000256" key="1">
    <source>
        <dbReference type="SAM" id="MobiDB-lite"/>
    </source>
</evidence>
<gene>
    <name evidence="2" type="ORF">PLEPLA_LOCUS28125</name>
</gene>
<accession>A0A9N7V064</accession>
<keyword evidence="3" id="KW-1185">Reference proteome</keyword>
<dbReference type="Proteomes" id="UP001153269">
    <property type="component" value="Unassembled WGS sequence"/>
</dbReference>